<dbReference type="AlphaFoldDB" id="E9H465"/>
<dbReference type="HOGENOM" id="CLU_1483459_0_0_1"/>
<evidence type="ECO:0000256" key="1">
    <source>
        <dbReference type="SAM" id="MobiDB-lite"/>
    </source>
</evidence>
<sequence length="182" mass="20542">MSGIEDLLKCPVTVNAVNLKDYQNTQLMMPLCRLGSKTFQMMSRKDISEKEPQAGAADRPPPSPPPKQIQICILVQFLLSYSPTATEEGKEKQEEDKDVTIAISQMYYSPEEIALAMQMNGSSAEDLLVQEYLAEARTTTSFLEQVSSCREVLNILDWKFPSYFKKFLGFIQAFVFHPAQSN</sequence>
<name>E9H465_DAPPU</name>
<protein>
    <submittedName>
        <fullName evidence="2">Uncharacterized protein</fullName>
    </submittedName>
</protein>
<keyword evidence="3" id="KW-1185">Reference proteome</keyword>
<dbReference type="KEGG" id="dpx:DAPPUDRAFT_253101"/>
<organism evidence="2 3">
    <name type="scientific">Daphnia pulex</name>
    <name type="common">Water flea</name>
    <dbReference type="NCBI Taxonomy" id="6669"/>
    <lineage>
        <taxon>Eukaryota</taxon>
        <taxon>Metazoa</taxon>
        <taxon>Ecdysozoa</taxon>
        <taxon>Arthropoda</taxon>
        <taxon>Crustacea</taxon>
        <taxon>Branchiopoda</taxon>
        <taxon>Diplostraca</taxon>
        <taxon>Cladocera</taxon>
        <taxon>Anomopoda</taxon>
        <taxon>Daphniidae</taxon>
        <taxon>Daphnia</taxon>
    </lineage>
</organism>
<dbReference type="EMBL" id="GL732590">
    <property type="protein sequence ID" value="EFX73490.1"/>
    <property type="molecule type" value="Genomic_DNA"/>
</dbReference>
<proteinExistence type="predicted"/>
<gene>
    <name evidence="2" type="ORF">DAPPUDRAFT_253101</name>
</gene>
<dbReference type="InParanoid" id="E9H465"/>
<dbReference type="Proteomes" id="UP000000305">
    <property type="component" value="Unassembled WGS sequence"/>
</dbReference>
<reference evidence="2 3" key="1">
    <citation type="journal article" date="2011" name="Science">
        <title>The ecoresponsive genome of Daphnia pulex.</title>
        <authorList>
            <person name="Colbourne J.K."/>
            <person name="Pfrender M.E."/>
            <person name="Gilbert D."/>
            <person name="Thomas W.K."/>
            <person name="Tucker A."/>
            <person name="Oakley T.H."/>
            <person name="Tokishita S."/>
            <person name="Aerts A."/>
            <person name="Arnold G.J."/>
            <person name="Basu M.K."/>
            <person name="Bauer D.J."/>
            <person name="Caceres C.E."/>
            <person name="Carmel L."/>
            <person name="Casola C."/>
            <person name="Choi J.H."/>
            <person name="Detter J.C."/>
            <person name="Dong Q."/>
            <person name="Dusheyko S."/>
            <person name="Eads B.D."/>
            <person name="Frohlich T."/>
            <person name="Geiler-Samerotte K.A."/>
            <person name="Gerlach D."/>
            <person name="Hatcher P."/>
            <person name="Jogdeo S."/>
            <person name="Krijgsveld J."/>
            <person name="Kriventseva E.V."/>
            <person name="Kultz D."/>
            <person name="Laforsch C."/>
            <person name="Lindquist E."/>
            <person name="Lopez J."/>
            <person name="Manak J.R."/>
            <person name="Muller J."/>
            <person name="Pangilinan J."/>
            <person name="Patwardhan R.P."/>
            <person name="Pitluck S."/>
            <person name="Pritham E.J."/>
            <person name="Rechtsteiner A."/>
            <person name="Rho M."/>
            <person name="Rogozin I.B."/>
            <person name="Sakarya O."/>
            <person name="Salamov A."/>
            <person name="Schaack S."/>
            <person name="Shapiro H."/>
            <person name="Shiga Y."/>
            <person name="Skalitzky C."/>
            <person name="Smith Z."/>
            <person name="Souvorov A."/>
            <person name="Sung W."/>
            <person name="Tang Z."/>
            <person name="Tsuchiya D."/>
            <person name="Tu H."/>
            <person name="Vos H."/>
            <person name="Wang M."/>
            <person name="Wolf Y.I."/>
            <person name="Yamagata H."/>
            <person name="Yamada T."/>
            <person name="Ye Y."/>
            <person name="Shaw J.R."/>
            <person name="Andrews J."/>
            <person name="Crease T.J."/>
            <person name="Tang H."/>
            <person name="Lucas S.M."/>
            <person name="Robertson H.M."/>
            <person name="Bork P."/>
            <person name="Koonin E.V."/>
            <person name="Zdobnov E.M."/>
            <person name="Grigoriev I.V."/>
            <person name="Lynch M."/>
            <person name="Boore J.L."/>
        </authorList>
    </citation>
    <scope>NUCLEOTIDE SEQUENCE [LARGE SCALE GENOMIC DNA]</scope>
</reference>
<accession>E9H465</accession>
<feature type="region of interest" description="Disordered" evidence="1">
    <location>
        <begin position="46"/>
        <end position="65"/>
    </location>
</feature>
<evidence type="ECO:0000313" key="3">
    <source>
        <dbReference type="Proteomes" id="UP000000305"/>
    </source>
</evidence>
<evidence type="ECO:0000313" key="2">
    <source>
        <dbReference type="EMBL" id="EFX73490.1"/>
    </source>
</evidence>